<evidence type="ECO:0000256" key="4">
    <source>
        <dbReference type="ARBA" id="ARBA00023136"/>
    </source>
</evidence>
<dbReference type="InterPro" id="IPR038770">
    <property type="entry name" value="Na+/solute_symporter_sf"/>
</dbReference>
<feature type="transmembrane region" description="Helical" evidence="5">
    <location>
        <begin position="54"/>
        <end position="72"/>
    </location>
</feature>
<feature type="transmembrane region" description="Helical" evidence="5">
    <location>
        <begin position="231"/>
        <end position="257"/>
    </location>
</feature>
<keyword evidence="2 5" id="KW-0812">Transmembrane</keyword>
<keyword evidence="4 5" id="KW-0472">Membrane</keyword>
<evidence type="ECO:0000256" key="2">
    <source>
        <dbReference type="ARBA" id="ARBA00022692"/>
    </source>
</evidence>
<dbReference type="KEGG" id="cted:CTEST_06505"/>
<dbReference type="AlphaFoldDB" id="A0A0G3H5U5"/>
<feature type="transmembrane region" description="Helical" evidence="5">
    <location>
        <begin position="176"/>
        <end position="198"/>
    </location>
</feature>
<reference evidence="6 7" key="1">
    <citation type="journal article" date="2015" name="Genome Announc.">
        <title>Complete Genome Sequence of the Type Strain Corynebacterium testudinoris DSM 44614, Recovered from Necrotic Lesions in the Mouth of a Tortoise.</title>
        <authorList>
            <person name="Ruckert C."/>
            <person name="Kriete M."/>
            <person name="Jaenicke S."/>
            <person name="Winkler A."/>
            <person name="Tauch A."/>
        </authorList>
    </citation>
    <scope>NUCLEOTIDE SEQUENCE [LARGE SCALE GENOMIC DNA]</scope>
    <source>
        <strain evidence="6 7">DSM 44614</strain>
    </source>
</reference>
<dbReference type="EMBL" id="CP011545">
    <property type="protein sequence ID" value="AKK08739.1"/>
    <property type="molecule type" value="Genomic_DNA"/>
</dbReference>
<protein>
    <submittedName>
        <fullName evidence="6">Putative Na+-dependent transporter</fullName>
    </submittedName>
</protein>
<feature type="transmembrane region" description="Helical" evidence="5">
    <location>
        <begin position="205"/>
        <end position="225"/>
    </location>
</feature>
<dbReference type="OrthoDB" id="9806785at2"/>
<dbReference type="Pfam" id="PF01758">
    <property type="entry name" value="SBF"/>
    <property type="match status" value="1"/>
</dbReference>
<dbReference type="Proteomes" id="UP000035540">
    <property type="component" value="Chromosome"/>
</dbReference>
<proteinExistence type="predicted"/>
<feature type="transmembrane region" description="Helical" evidence="5">
    <location>
        <begin position="84"/>
        <end position="106"/>
    </location>
</feature>
<name>A0A0G3H5U5_9CORY</name>
<dbReference type="PANTHER" id="PTHR10361:SF28">
    <property type="entry name" value="P3 PROTEIN-RELATED"/>
    <property type="match status" value="1"/>
</dbReference>
<dbReference type="InterPro" id="IPR004710">
    <property type="entry name" value="Bilac:Na_transpt"/>
</dbReference>
<sequence>MTTFADSHRTTTDGTTVEDRSATLAVLVFPVAILIGAAIAFFNPSMMEPFGPHVSTMLMIIMFCMGLTLTMPDLSTIARRPWPIFIGVACQYIIMPLSAVAAAWMLGFSPELTVGLIMLGSVPGGTASNVIAYLAKGDVALSVAMTSVSTLISPIVTPLLMLWLAGQSTEVDAMGMTISLLKTVLIPVSAGLLIRLFAGKLVDKILPILPWLSIIVIVLVLMTVVARSASVLITVGLIAVAGVAIQNFIGFLAGYLLPKVLKQDVASCRTTSIEVATQNSALASGLAGQFFSPEAAIPGAIATVWSNITGAIFAAFCRRNDARKAKQTV</sequence>
<dbReference type="RefSeq" id="WP_083985465.1">
    <property type="nucleotide sequence ID" value="NZ_CP011545.1"/>
</dbReference>
<evidence type="ECO:0000313" key="6">
    <source>
        <dbReference type="EMBL" id="AKK08739.1"/>
    </source>
</evidence>
<evidence type="ECO:0000256" key="5">
    <source>
        <dbReference type="SAM" id="Phobius"/>
    </source>
</evidence>
<dbReference type="STRING" id="136857.CTEST_06505"/>
<keyword evidence="3 5" id="KW-1133">Transmembrane helix</keyword>
<dbReference type="PATRIC" id="fig|136857.5.peg.1292"/>
<feature type="transmembrane region" description="Helical" evidence="5">
    <location>
        <begin position="141"/>
        <end position="164"/>
    </location>
</feature>
<dbReference type="InterPro" id="IPR002657">
    <property type="entry name" value="BilAc:Na_symport/Acr3"/>
</dbReference>
<reference evidence="7" key="2">
    <citation type="submission" date="2015-05" db="EMBL/GenBank/DDBJ databases">
        <title>Complete genome sequence of Corynebacterium testudinoris DSM 44614, recovered from necrotic lesions in the mouth of a tortoise.</title>
        <authorList>
            <person name="Ruckert C."/>
            <person name="Albersmeier A."/>
            <person name="Winkler A."/>
            <person name="Tauch A."/>
        </authorList>
    </citation>
    <scope>NUCLEOTIDE SEQUENCE [LARGE SCALE GENOMIC DNA]</scope>
    <source>
        <strain evidence="7">DSM 44614</strain>
    </source>
</reference>
<evidence type="ECO:0000256" key="3">
    <source>
        <dbReference type="ARBA" id="ARBA00022989"/>
    </source>
</evidence>
<dbReference type="GO" id="GO:0016020">
    <property type="term" value="C:membrane"/>
    <property type="evidence" value="ECO:0007669"/>
    <property type="project" value="UniProtKB-SubCell"/>
</dbReference>
<evidence type="ECO:0000313" key="7">
    <source>
        <dbReference type="Proteomes" id="UP000035540"/>
    </source>
</evidence>
<comment type="subcellular location">
    <subcellularLocation>
        <location evidence="1">Membrane</location>
        <topology evidence="1">Multi-pass membrane protein</topology>
    </subcellularLocation>
</comment>
<gene>
    <name evidence="6" type="ORF">CTEST_06505</name>
</gene>
<dbReference type="PANTHER" id="PTHR10361">
    <property type="entry name" value="SODIUM-BILE ACID COTRANSPORTER"/>
    <property type="match status" value="1"/>
</dbReference>
<organism evidence="6 7">
    <name type="scientific">Corynebacterium testudinoris</name>
    <dbReference type="NCBI Taxonomy" id="136857"/>
    <lineage>
        <taxon>Bacteria</taxon>
        <taxon>Bacillati</taxon>
        <taxon>Actinomycetota</taxon>
        <taxon>Actinomycetes</taxon>
        <taxon>Mycobacteriales</taxon>
        <taxon>Corynebacteriaceae</taxon>
        <taxon>Corynebacterium</taxon>
    </lineage>
</organism>
<keyword evidence="7" id="KW-1185">Reference proteome</keyword>
<feature type="transmembrane region" description="Helical" evidence="5">
    <location>
        <begin position="21"/>
        <end position="42"/>
    </location>
</feature>
<dbReference type="Gene3D" id="1.20.1530.20">
    <property type="match status" value="1"/>
</dbReference>
<evidence type="ECO:0000256" key="1">
    <source>
        <dbReference type="ARBA" id="ARBA00004141"/>
    </source>
</evidence>
<accession>A0A0G3H5U5</accession>